<feature type="compositionally biased region" description="Basic and acidic residues" evidence="2">
    <location>
        <begin position="84"/>
        <end position="173"/>
    </location>
</feature>
<dbReference type="GO" id="GO:0009723">
    <property type="term" value="P:response to ethylene"/>
    <property type="evidence" value="ECO:0007669"/>
    <property type="project" value="TreeGrafter"/>
</dbReference>
<evidence type="ECO:0000313" key="4">
    <source>
        <dbReference type="EMBL" id="KAK0593248.1"/>
    </source>
</evidence>
<dbReference type="Pfam" id="PF01190">
    <property type="entry name" value="Pollen_Ole_e_1"/>
    <property type="match status" value="1"/>
</dbReference>
<protein>
    <submittedName>
        <fullName evidence="4">Uncharacterized protein</fullName>
    </submittedName>
</protein>
<accession>A0AA39VW23</accession>
<feature type="region of interest" description="Disordered" evidence="2">
    <location>
        <begin position="30"/>
        <end position="197"/>
    </location>
</feature>
<dbReference type="AlphaFoldDB" id="A0AA39VW23"/>
<feature type="compositionally biased region" description="Basic and acidic residues" evidence="2">
    <location>
        <begin position="52"/>
        <end position="76"/>
    </location>
</feature>
<dbReference type="PANTHER" id="PTHR33470:SF40">
    <property type="entry name" value="PROTEIN SEED AND ROOT HAIR PROTECTIVE PROTEIN"/>
    <property type="match status" value="1"/>
</dbReference>
<evidence type="ECO:0000256" key="3">
    <source>
        <dbReference type="SAM" id="SignalP"/>
    </source>
</evidence>
<dbReference type="PANTHER" id="PTHR33470">
    <property type="entry name" value="OS01G0164075 PROTEIN"/>
    <property type="match status" value="1"/>
</dbReference>
<feature type="signal peptide" evidence="3">
    <location>
        <begin position="1"/>
        <end position="23"/>
    </location>
</feature>
<name>A0AA39VW23_ACESA</name>
<sequence>MALSHFFFTVSLLLFSLLLVVSAGDYAYNTKPSGDNQDSKSETNYSFNLKADLGKSKSESHDYGYKPEAPKPKPEGGDYNIKPTPEEKPKSESHDYGYKPETPKSKPEYKPETPRLKPEYKPETPRLKPEYKPETPKLKPEYKPETPKSKPEDSDNNTKPKSESHDYGYKPEAPKPQPEYNDYKTKTKSEDKPKSGIYDYIPIPKPDVYKPKPQDHGYEKPLPISIEGLVLCKSGSKYYPIQGAVAKVTCLVDDIYGSKTTEFSISSKATDSKGYFLAELSSLKLSDNLKLKQCKVFLDNSPLKDCNIPTDVNRGITGAPLNSYHILNEKKIKLYSVGPFFFTPVTKSTPIGY</sequence>
<evidence type="ECO:0000256" key="2">
    <source>
        <dbReference type="SAM" id="MobiDB-lite"/>
    </source>
</evidence>
<comment type="caution">
    <text evidence="4">The sequence shown here is derived from an EMBL/GenBank/DDBJ whole genome shotgun (WGS) entry which is preliminary data.</text>
</comment>
<proteinExistence type="predicted"/>
<reference evidence="4" key="2">
    <citation type="submission" date="2023-06" db="EMBL/GenBank/DDBJ databases">
        <authorList>
            <person name="Swenson N.G."/>
            <person name="Wegrzyn J.L."/>
            <person name="Mcevoy S.L."/>
        </authorList>
    </citation>
    <scope>NUCLEOTIDE SEQUENCE</scope>
    <source>
        <strain evidence="4">NS2018</strain>
        <tissue evidence="4">Leaf</tissue>
    </source>
</reference>
<reference evidence="4" key="1">
    <citation type="journal article" date="2022" name="Plant J.">
        <title>Strategies of tolerance reflected in two North American maple genomes.</title>
        <authorList>
            <person name="McEvoy S.L."/>
            <person name="Sezen U.U."/>
            <person name="Trouern-Trend A."/>
            <person name="McMahon S.M."/>
            <person name="Schaberg P.G."/>
            <person name="Yang J."/>
            <person name="Wegrzyn J.L."/>
            <person name="Swenson N.G."/>
        </authorList>
    </citation>
    <scope>NUCLEOTIDE SEQUENCE</scope>
    <source>
        <strain evidence="4">NS2018</strain>
    </source>
</reference>
<feature type="compositionally biased region" description="Basic and acidic residues" evidence="2">
    <location>
        <begin position="181"/>
        <end position="194"/>
    </location>
</feature>
<feature type="compositionally biased region" description="Polar residues" evidence="2">
    <location>
        <begin position="30"/>
        <end position="47"/>
    </location>
</feature>
<evidence type="ECO:0000256" key="1">
    <source>
        <dbReference type="ARBA" id="ARBA00022729"/>
    </source>
</evidence>
<organism evidence="4 5">
    <name type="scientific">Acer saccharum</name>
    <name type="common">Sugar maple</name>
    <dbReference type="NCBI Taxonomy" id="4024"/>
    <lineage>
        <taxon>Eukaryota</taxon>
        <taxon>Viridiplantae</taxon>
        <taxon>Streptophyta</taxon>
        <taxon>Embryophyta</taxon>
        <taxon>Tracheophyta</taxon>
        <taxon>Spermatophyta</taxon>
        <taxon>Magnoliopsida</taxon>
        <taxon>eudicotyledons</taxon>
        <taxon>Gunneridae</taxon>
        <taxon>Pentapetalae</taxon>
        <taxon>rosids</taxon>
        <taxon>malvids</taxon>
        <taxon>Sapindales</taxon>
        <taxon>Sapindaceae</taxon>
        <taxon>Hippocastanoideae</taxon>
        <taxon>Acereae</taxon>
        <taxon>Acer</taxon>
    </lineage>
</organism>
<dbReference type="Proteomes" id="UP001168877">
    <property type="component" value="Unassembled WGS sequence"/>
</dbReference>
<feature type="chain" id="PRO_5041429996" evidence="3">
    <location>
        <begin position="24"/>
        <end position="353"/>
    </location>
</feature>
<keyword evidence="1 3" id="KW-0732">Signal</keyword>
<dbReference type="GO" id="GO:0071944">
    <property type="term" value="C:cell periphery"/>
    <property type="evidence" value="ECO:0007669"/>
    <property type="project" value="TreeGrafter"/>
</dbReference>
<dbReference type="PRINTS" id="PR01217">
    <property type="entry name" value="PRICHEXTENSN"/>
</dbReference>
<gene>
    <name evidence="4" type="ORF">LWI29_033479</name>
</gene>
<evidence type="ECO:0000313" key="5">
    <source>
        <dbReference type="Proteomes" id="UP001168877"/>
    </source>
</evidence>
<dbReference type="EMBL" id="JAUESC010000380">
    <property type="protein sequence ID" value="KAK0593248.1"/>
    <property type="molecule type" value="Genomic_DNA"/>
</dbReference>
<keyword evidence="5" id="KW-1185">Reference proteome</keyword>